<protein>
    <submittedName>
        <fullName evidence="2">Uncharacterized protein</fullName>
    </submittedName>
</protein>
<evidence type="ECO:0000256" key="1">
    <source>
        <dbReference type="SAM" id="MobiDB-lite"/>
    </source>
</evidence>
<accession>A0A4V4ISC3</accession>
<proteinExistence type="predicted"/>
<evidence type="ECO:0000313" key="3">
    <source>
        <dbReference type="Proteomes" id="UP000308802"/>
    </source>
</evidence>
<feature type="compositionally biased region" description="Polar residues" evidence="1">
    <location>
        <begin position="250"/>
        <end position="260"/>
    </location>
</feature>
<feature type="region of interest" description="Disordered" evidence="1">
    <location>
        <begin position="579"/>
        <end position="599"/>
    </location>
</feature>
<evidence type="ECO:0000313" key="2">
    <source>
        <dbReference type="EMBL" id="THW77227.1"/>
    </source>
</evidence>
<sequence length="795" mass="89227">MSDQENDPPTKPPGNPKAATSPTRLTSSPIRMSLSPVRVGPRQTEESEVAVPQGPNRNVQIIGNGHPIATSGMPVYDEDPLDLTIGLHFSTENLITEHRDQRSSLVRAFEAMRAEFMSQIEEDLHFWISLSTCHTQVDFIMGVEQEEPRIFVAVIIDNAIEAEKPVRRHDVFRVHKAIQRGDIHMRLRYQLNVTFPNTFLPIRFYTNDEVDLGAKSKKKGKQSNTAGEASASSSATPAPAATQGAREDTPSATTPVYNPTTPIQLYSVDIGHTAATLKRRYRPEHVKPPRSLRHRDLPKSVPMREFRGNVFDVDADGQSLFGASISLSNGEVAGTLSAFVCLTDPATDQWIVNDNGQRVVFMFTYHHVLRPYDNAMLTLDQARHLDREDSVVTHLSRTDLEGTTWSYLGLIRETYDYLNELIEQRLVNPSSRAFQRLDSDTKNTILDQLWIGHHRLLQLKQMLADFNTSSPRECPFARLICSSGRSQAAYDDVISSEFSGNVTDMISMDYAFAQVSEEFWPFCINKISSGTPFPVDSYPVAFDGFTSHLSVTGFAPVNPYDVVLKVPSRTTGATYGMVQPNRRRSKRSHDDENNYEVTVTPIDKNSFSEEGDSGAAVVNGKGEMVGIIVSGKNFVTVEQDSIATPEKRTKSPLRKRAPTPPDVPTTASLTPRTPFEYTARKKWTEGFRQVTILPIAPMQADLWNRFGMRMELYRPSDEVRSRYPSKSTVRQEQFAAYPRSRPKAHTLDTYAWYKKACEEGVFTQKKQHDWKSKVATEGSSFGALTFRPGKMARTS</sequence>
<name>A0A4V4ISC3_AURPU</name>
<feature type="region of interest" description="Disordered" evidence="1">
    <location>
        <begin position="1"/>
        <end position="48"/>
    </location>
</feature>
<reference evidence="2 3" key="1">
    <citation type="submission" date="2018-10" db="EMBL/GenBank/DDBJ databases">
        <title>Fifty Aureobasidium pullulans genomes reveal a recombining polyextremotolerant generalist.</title>
        <authorList>
            <person name="Gostincar C."/>
            <person name="Turk M."/>
            <person name="Zajc J."/>
            <person name="Gunde-Cimerman N."/>
        </authorList>
    </citation>
    <scope>NUCLEOTIDE SEQUENCE [LARGE SCALE GENOMIC DNA]</scope>
    <source>
        <strain evidence="2 3">EXF-10659</strain>
    </source>
</reference>
<feature type="compositionally biased region" description="Low complexity" evidence="1">
    <location>
        <begin position="229"/>
        <end position="242"/>
    </location>
</feature>
<feature type="region of interest" description="Disordered" evidence="1">
    <location>
        <begin position="641"/>
        <end position="670"/>
    </location>
</feature>
<dbReference type="AlphaFoldDB" id="A0A4V4ISC3"/>
<dbReference type="EMBL" id="QZAO01000044">
    <property type="protein sequence ID" value="THW77227.1"/>
    <property type="molecule type" value="Genomic_DNA"/>
</dbReference>
<dbReference type="Proteomes" id="UP000308802">
    <property type="component" value="Unassembled WGS sequence"/>
</dbReference>
<feature type="region of interest" description="Disordered" evidence="1">
    <location>
        <begin position="215"/>
        <end position="260"/>
    </location>
</feature>
<comment type="caution">
    <text evidence="2">The sequence shown here is derived from an EMBL/GenBank/DDBJ whole genome shotgun (WGS) entry which is preliminary data.</text>
</comment>
<gene>
    <name evidence="2" type="ORF">D6D19_02416</name>
</gene>
<feature type="compositionally biased region" description="Polar residues" evidence="1">
    <location>
        <begin position="18"/>
        <end position="30"/>
    </location>
</feature>
<organism evidence="2 3">
    <name type="scientific">Aureobasidium pullulans</name>
    <name type="common">Black yeast</name>
    <name type="synonym">Pullularia pullulans</name>
    <dbReference type="NCBI Taxonomy" id="5580"/>
    <lineage>
        <taxon>Eukaryota</taxon>
        <taxon>Fungi</taxon>
        <taxon>Dikarya</taxon>
        <taxon>Ascomycota</taxon>
        <taxon>Pezizomycotina</taxon>
        <taxon>Dothideomycetes</taxon>
        <taxon>Dothideomycetidae</taxon>
        <taxon>Dothideales</taxon>
        <taxon>Saccotheciaceae</taxon>
        <taxon>Aureobasidium</taxon>
    </lineage>
</organism>